<dbReference type="PANTHER" id="PTHR47786:SF2">
    <property type="entry name" value="GLYCOSYL HYDROLASE FAMILY 13 CATALYTIC DOMAIN-CONTAINING PROTEIN"/>
    <property type="match status" value="1"/>
</dbReference>
<accession>A0A1H6T2M1</accession>
<dbReference type="InterPro" id="IPR017853">
    <property type="entry name" value="GH"/>
</dbReference>
<dbReference type="Gene3D" id="2.60.40.10">
    <property type="entry name" value="Immunoglobulins"/>
    <property type="match status" value="1"/>
</dbReference>
<organism evidence="5 6">
    <name type="scientific">Dyadobacter koreensis</name>
    <dbReference type="NCBI Taxonomy" id="408657"/>
    <lineage>
        <taxon>Bacteria</taxon>
        <taxon>Pseudomonadati</taxon>
        <taxon>Bacteroidota</taxon>
        <taxon>Cytophagia</taxon>
        <taxon>Cytophagales</taxon>
        <taxon>Spirosomataceae</taxon>
        <taxon>Dyadobacter</taxon>
    </lineage>
</organism>
<evidence type="ECO:0000256" key="3">
    <source>
        <dbReference type="ARBA" id="ARBA00048735"/>
    </source>
</evidence>
<dbReference type="SMART" id="SM00642">
    <property type="entry name" value="Aamy"/>
    <property type="match status" value="1"/>
</dbReference>
<dbReference type="SUPFAM" id="SSF51445">
    <property type="entry name" value="(Trans)glycosidases"/>
    <property type="match status" value="1"/>
</dbReference>
<evidence type="ECO:0000256" key="1">
    <source>
        <dbReference type="ARBA" id="ARBA00011738"/>
    </source>
</evidence>
<dbReference type="GO" id="GO:0016740">
    <property type="term" value="F:transferase activity"/>
    <property type="evidence" value="ECO:0007669"/>
    <property type="project" value="UniProtKB-KW"/>
</dbReference>
<dbReference type="Gene3D" id="1.20.58.80">
    <property type="entry name" value="Phosphotransferase system, lactose/cellobiose-type IIA subunit"/>
    <property type="match status" value="1"/>
</dbReference>
<dbReference type="STRING" id="408657.SAMN04487995_1795"/>
<evidence type="ECO:0000313" key="6">
    <source>
        <dbReference type="Proteomes" id="UP000199532"/>
    </source>
</evidence>
<dbReference type="AlphaFoldDB" id="A0A1H6T2M1"/>
<reference evidence="5 6" key="1">
    <citation type="submission" date="2016-10" db="EMBL/GenBank/DDBJ databases">
        <authorList>
            <person name="de Groot N.N."/>
        </authorList>
    </citation>
    <scope>NUCLEOTIDE SEQUENCE [LARGE SCALE GENOMIC DNA]</scope>
    <source>
        <strain evidence="5 6">DSM 19938</strain>
    </source>
</reference>
<dbReference type="InterPro" id="IPR049171">
    <property type="entry name" value="GLGE_C"/>
</dbReference>
<dbReference type="Pfam" id="PF11896">
    <property type="entry name" value="GlgE_dom_N_S"/>
    <property type="match status" value="1"/>
</dbReference>
<dbReference type="Gene3D" id="2.60.40.1180">
    <property type="entry name" value="Golgi alpha-mannosidase II"/>
    <property type="match status" value="1"/>
</dbReference>
<dbReference type="InterPro" id="IPR021828">
    <property type="entry name" value="GlgE_dom_N/S"/>
</dbReference>
<keyword evidence="5" id="KW-0808">Transferase</keyword>
<dbReference type="InterPro" id="IPR006047">
    <property type="entry name" value="GH13_cat_dom"/>
</dbReference>
<dbReference type="Pfam" id="PF21702">
    <property type="entry name" value="GLGE_C"/>
    <property type="match status" value="1"/>
</dbReference>
<dbReference type="InterPro" id="IPR013780">
    <property type="entry name" value="Glyco_hydro_b"/>
</dbReference>
<dbReference type="EC" id="2.4.99.16" evidence="2"/>
<dbReference type="GO" id="GO:0005975">
    <property type="term" value="P:carbohydrate metabolic process"/>
    <property type="evidence" value="ECO:0007669"/>
    <property type="project" value="InterPro"/>
</dbReference>
<dbReference type="EMBL" id="FNXY01000003">
    <property type="protein sequence ID" value="SEI70495.1"/>
    <property type="molecule type" value="Genomic_DNA"/>
</dbReference>
<evidence type="ECO:0000259" key="4">
    <source>
        <dbReference type="SMART" id="SM00642"/>
    </source>
</evidence>
<dbReference type="InterPro" id="IPR013783">
    <property type="entry name" value="Ig-like_fold"/>
</dbReference>
<comment type="subunit">
    <text evidence="1">Homodimer.</text>
</comment>
<gene>
    <name evidence="5" type="ORF">SAMN04487995_1795</name>
</gene>
<protein>
    <recommendedName>
        <fullName evidence="2">starch synthase (maltosyl-transferring)</fullName>
        <ecNumber evidence="2">2.4.99.16</ecNumber>
    </recommendedName>
</protein>
<keyword evidence="6" id="KW-1185">Reference proteome</keyword>
<evidence type="ECO:0000256" key="2">
    <source>
        <dbReference type="ARBA" id="ARBA00012603"/>
    </source>
</evidence>
<dbReference type="OrthoDB" id="9805159at2"/>
<name>A0A1H6T2M1_9BACT</name>
<dbReference type="PANTHER" id="PTHR47786">
    <property type="entry name" value="ALPHA-1,4-GLUCAN:MALTOSE-1-PHOSPHATE MALTOSYLTRANSFERASE"/>
    <property type="match status" value="1"/>
</dbReference>
<evidence type="ECO:0000313" key="5">
    <source>
        <dbReference type="EMBL" id="SEI70495.1"/>
    </source>
</evidence>
<dbReference type="RefSeq" id="WP_090334830.1">
    <property type="nucleotide sequence ID" value="NZ_FNXY01000003.1"/>
</dbReference>
<sequence length="662" mass="76753">MYQDLEITEYIASGYNPVIIENVIPQIDHGKYPVKVIEGDTVLVQADIFSNGINSLAARIFFKHENEDKWQETYLKPIGNDRWEGQFVVDRTGSFQYFIKAWIDPIATWQTEITRKVHQYISFKDLLSTGRTLLENMAKQASKEDKALIKEAVRIFKDEKRADEAGQMAMSFRFTEWLNRYPDMSLSARTADFGIISYSKNVEFSSWYTMFPRSAADKAGSHGTFQDVISLLPRIANMGFDVLHFPPIHPIGLNKRKGKNGGKKVERNDPGSPYAIGDLSGGHYTIHSELGNIEDFQNLVCEARALDIEIALDLALQFSPEHPWVVAHPDWFEKLSRDPADGIILPNSSQPDFLQIIIDQSNWVEIKDAVLEIINIWIGWGLRIIRIVQPDFHPVGWWQQIIREVNKSNPQVLFYAGTVTRPKVMNYLAKSGFALSDSYFMWRNSGYELQQYINEIAYSEQKAFFRPIFRVNSPDINPYNLQSGHEPQQIIRFFLAATLAGCYEIYGPVFEQLVYEALPGKEEYWNAEKYEIRNWDWEKETKITYLITMINKIRRENQALQQTNRIHTCAVQNDQILSYFKGHDNGNRILCVVNLNAHQRQAGMVQVPLHLINKNHDEIFIAHDLITGARYHWKGEWNYVELDPHILPFHLLRIEDYHGEYH</sequence>
<feature type="domain" description="Glycosyl hydrolase family 13 catalytic" evidence="4">
    <location>
        <begin position="209"/>
        <end position="554"/>
    </location>
</feature>
<comment type="catalytic activity">
    <reaction evidence="3">
        <text>alpha-maltose 1-phosphate + [(1-&gt;4)-alpha-D-glucosyl](n) = [(1-&gt;4)-alpha-D-glucosyl](n+2) + phosphate</text>
        <dbReference type="Rhea" id="RHEA:42692"/>
        <dbReference type="Rhea" id="RHEA-COMP:9584"/>
        <dbReference type="Rhea" id="RHEA-COMP:10183"/>
        <dbReference type="ChEBI" id="CHEBI:15444"/>
        <dbReference type="ChEBI" id="CHEBI:43474"/>
        <dbReference type="ChEBI" id="CHEBI:63576"/>
        <dbReference type="EC" id="2.4.99.16"/>
    </reaction>
</comment>
<dbReference type="GO" id="GO:0004553">
    <property type="term" value="F:hydrolase activity, hydrolyzing O-glycosyl compounds"/>
    <property type="evidence" value="ECO:0007669"/>
    <property type="project" value="InterPro"/>
</dbReference>
<dbReference type="Proteomes" id="UP000199532">
    <property type="component" value="Unassembled WGS sequence"/>
</dbReference>
<dbReference type="Gene3D" id="3.20.20.80">
    <property type="entry name" value="Glycosidases"/>
    <property type="match status" value="1"/>
</dbReference>
<proteinExistence type="predicted"/>